<organism evidence="1 2">
    <name type="scientific">Rhabditophanes sp. KR3021</name>
    <dbReference type="NCBI Taxonomy" id="114890"/>
    <lineage>
        <taxon>Eukaryota</taxon>
        <taxon>Metazoa</taxon>
        <taxon>Ecdysozoa</taxon>
        <taxon>Nematoda</taxon>
        <taxon>Chromadorea</taxon>
        <taxon>Rhabditida</taxon>
        <taxon>Tylenchina</taxon>
        <taxon>Panagrolaimomorpha</taxon>
        <taxon>Strongyloidoidea</taxon>
        <taxon>Alloionematidae</taxon>
        <taxon>Rhabditophanes</taxon>
    </lineage>
</organism>
<proteinExistence type="predicted"/>
<reference evidence="2" key="1">
    <citation type="submission" date="2016-11" db="UniProtKB">
        <authorList>
            <consortium name="WormBaseParasite"/>
        </authorList>
    </citation>
    <scope>IDENTIFICATION</scope>
    <source>
        <strain evidence="2">KR3021</strain>
    </source>
</reference>
<name>A0AC35TIH8_9BILA</name>
<dbReference type="WBParaSite" id="RSKR_0000093000.1">
    <property type="protein sequence ID" value="RSKR_0000093000.1"/>
    <property type="gene ID" value="RSKR_0000093000"/>
</dbReference>
<sequence>MLIKPYFPIQNEKIVSESFVSGINTFSTNQLYEEILDLLKGGNAENIYRSQVEKVNYHTKLRSYCPAFTIKPSYLEVFHLSVVDLGQINHVLETAALFGTIHEKCMSTEINLKDSVAVVFNNQIIEHCVQGYLCELPTEVNIDALTQFSLLWQGRIDYSLQLFLKLHEKAGMHILNDVYIEFTMKIKNTWESNTLQLILDALYCKFSLQLQDWLLYGTLPVHNKQWMFSKRSEIPDCRKWREWVYPKFKLFPVSLKYMDDVFNELLSIGKAQLFLQESNYTTKFKENVKLMQESTSVLNNPRIFYEIKERAHFSSTIRKIHLIANKFIVDNLMKEDRFMEHWEIIKSYLLLTNYKISDGVVTNLEKCLNITEDNIIFDLSNLMGNQSDFFSQKVRPAFTTLVYTNPHSSIMSKNVTFFIPNLNFCIMEPVSINFKASLSISIIINESHLNSFQKIFKLTISLASICKAYDEVYDDIRNGCREVRRTNDIYSDDYPMFRLMMHFRRAYSWLNLFLRRCHYHVFGYIIPLHTNAFEKEIKTQQSMDDLITLFSNFLRQLKEDLFLDDKSRNAFMSILEALCFCNDFLGLLKNTLARIGFASSSLSPVEIVSTEREITSYLSIFLGKLDVIADNIIKECPSGLFNGERKNFYAMIGQVISQKTLY</sequence>
<evidence type="ECO:0000313" key="2">
    <source>
        <dbReference type="WBParaSite" id="RSKR_0000093000.1"/>
    </source>
</evidence>
<evidence type="ECO:0000313" key="1">
    <source>
        <dbReference type="Proteomes" id="UP000095286"/>
    </source>
</evidence>
<protein>
    <submittedName>
        <fullName evidence="2">GCP_C_terminal domain-containing protein</fullName>
    </submittedName>
</protein>
<dbReference type="Proteomes" id="UP000095286">
    <property type="component" value="Unplaced"/>
</dbReference>
<accession>A0AC35TIH8</accession>